<name>A0A1V0SFA2_9VIRU</name>
<gene>
    <name evidence="1" type="ORF">Hokovirus_1_274</name>
</gene>
<sequence>MLKPILKPKLILKPNTEKRYFFNDTKKILDNTMNSINDIDIKDVLNTKSQDIIKTKLEFAYNIKKINDDLAKNNNTDPLKINISSNIGLLNLTLKI</sequence>
<proteinExistence type="predicted"/>
<protein>
    <submittedName>
        <fullName evidence="1">Uncharacterized protein</fullName>
    </submittedName>
</protein>
<reference evidence="1" key="1">
    <citation type="journal article" date="2017" name="Science">
        <title>Giant viruses with an expanded complement of translation system components.</title>
        <authorList>
            <person name="Schulz F."/>
            <person name="Yutin N."/>
            <person name="Ivanova N.N."/>
            <person name="Ortega D.R."/>
            <person name="Lee T.K."/>
            <person name="Vierheilig J."/>
            <person name="Daims H."/>
            <person name="Horn M."/>
            <person name="Wagner M."/>
            <person name="Jensen G.J."/>
            <person name="Kyrpides N.C."/>
            <person name="Koonin E.V."/>
            <person name="Woyke T."/>
        </authorList>
    </citation>
    <scope>NUCLEOTIDE SEQUENCE</scope>
    <source>
        <strain evidence="1">HKV1</strain>
    </source>
</reference>
<accession>A0A1V0SFA2</accession>
<evidence type="ECO:0000313" key="1">
    <source>
        <dbReference type="EMBL" id="ARF10395.1"/>
    </source>
</evidence>
<organism evidence="1">
    <name type="scientific">Hokovirus HKV1</name>
    <dbReference type="NCBI Taxonomy" id="1977638"/>
    <lineage>
        <taxon>Viruses</taxon>
        <taxon>Varidnaviria</taxon>
        <taxon>Bamfordvirae</taxon>
        <taxon>Nucleocytoviricota</taxon>
        <taxon>Megaviricetes</taxon>
        <taxon>Imitervirales</taxon>
        <taxon>Mimiviridae</taxon>
        <taxon>Klosneuvirinae</taxon>
        <taxon>Hokovirus</taxon>
    </lineage>
</organism>
<dbReference type="EMBL" id="KY684103">
    <property type="protein sequence ID" value="ARF10395.1"/>
    <property type="molecule type" value="Genomic_DNA"/>
</dbReference>